<dbReference type="Proteomes" id="UP000041394">
    <property type="component" value="Unassembled WGS sequence"/>
</dbReference>
<dbReference type="EMBL" id="CDMN01000056">
    <property type="protein sequence ID" value="CRF44739.1"/>
    <property type="molecule type" value="Genomic_DNA"/>
</dbReference>
<dbReference type="EMBL" id="CDMH01000006">
    <property type="protein sequence ID" value="CRF41952.1"/>
    <property type="molecule type" value="Genomic_DNA"/>
</dbReference>
<evidence type="ECO:0000313" key="5">
    <source>
        <dbReference type="Proteomes" id="UP000041394"/>
    </source>
</evidence>
<organism evidence="2 6">
    <name type="scientific">Helicobacter ailurogastricus</name>
    <dbReference type="NCBI Taxonomy" id="1578720"/>
    <lineage>
        <taxon>Bacteria</taxon>
        <taxon>Pseudomonadati</taxon>
        <taxon>Campylobacterota</taxon>
        <taxon>Epsilonproteobacteria</taxon>
        <taxon>Campylobacterales</taxon>
        <taxon>Helicobacteraceae</taxon>
        <taxon>Helicobacter</taxon>
    </lineage>
</organism>
<evidence type="ECO:0000313" key="3">
    <source>
        <dbReference type="EMBL" id="CRF44739.1"/>
    </source>
</evidence>
<accession>A0A0K2X631</accession>
<reference evidence="5 6" key="3">
    <citation type="submission" date="2014-12" db="EMBL/GenBank/DDBJ databases">
        <authorList>
            <person name="Jaenicke S."/>
        </authorList>
    </citation>
    <scope>NUCLEOTIDE SEQUENCE [LARGE SCALE GENOMIC DNA]</scope>
</reference>
<evidence type="ECO:0000313" key="2">
    <source>
        <dbReference type="EMBL" id="CRF41952.1"/>
    </source>
</evidence>
<dbReference type="AlphaFoldDB" id="A0A0K2X631"/>
<dbReference type="Proteomes" id="UP000038622">
    <property type="component" value="Unassembled WGS sequence"/>
</dbReference>
<evidence type="ECO:0000313" key="1">
    <source>
        <dbReference type="EMBL" id="CRF40528.1"/>
    </source>
</evidence>
<dbReference type="STRING" id="1578720.HAL011_02890"/>
<proteinExistence type="predicted"/>
<dbReference type="Proteomes" id="UP000045175">
    <property type="component" value="Unassembled WGS sequence"/>
</dbReference>
<evidence type="ECO:0000313" key="4">
    <source>
        <dbReference type="Proteomes" id="UP000038622"/>
    </source>
</evidence>
<gene>
    <name evidence="1" type="ORF">HAL011_02890</name>
    <name evidence="2" type="ORF">HAL013_01010</name>
    <name evidence="3" type="ORF">HAL09_13490</name>
</gene>
<dbReference type="EMBL" id="CDML01000009">
    <property type="protein sequence ID" value="CRF40528.1"/>
    <property type="molecule type" value="Genomic_DNA"/>
</dbReference>
<name>A0A0K2X631_9HELI</name>
<protein>
    <submittedName>
        <fullName evidence="2">Uncharacterized protein</fullName>
    </submittedName>
</protein>
<reference evidence="4" key="2">
    <citation type="submission" date="2014-12" db="EMBL/GenBank/DDBJ databases">
        <authorList>
            <person name="Smet A."/>
        </authorList>
    </citation>
    <scope>NUCLEOTIDE SEQUENCE [LARGE SCALE GENOMIC DNA]</scope>
</reference>
<sequence length="37" mass="4389">MIDRHQKPQTPCRFGPPFYNPNYDRMADCCHLGLKTH</sequence>
<evidence type="ECO:0000313" key="6">
    <source>
        <dbReference type="Proteomes" id="UP000045175"/>
    </source>
</evidence>
<reference evidence="2" key="1">
    <citation type="submission" date="2014-12" db="EMBL/GenBank/DDBJ databases">
        <title>Whole genome sequences of four Staphylococcus schleiferi canine isolates.</title>
        <authorList>
            <person name="Misic A.M."/>
            <person name="Cain C."/>
            <person name="Morris D.O."/>
            <person name="Rankin S."/>
            <person name="Beiting D."/>
        </authorList>
    </citation>
    <scope>NUCLEOTIDE SEQUENCE</scope>
    <source>
        <strain evidence="1">ASB11</strain>
        <strain evidence="2">ASB13</strain>
        <strain evidence="3">ASB9</strain>
    </source>
</reference>
<keyword evidence="4" id="KW-1185">Reference proteome</keyword>